<accession>A0ABQ4WT27</accession>
<reference evidence="1" key="2">
    <citation type="submission" date="2022-01" db="EMBL/GenBank/DDBJ databases">
        <authorList>
            <person name="Yamashiro T."/>
            <person name="Shiraishi A."/>
            <person name="Satake H."/>
            <person name="Nakayama K."/>
        </authorList>
    </citation>
    <scope>NUCLEOTIDE SEQUENCE</scope>
</reference>
<evidence type="ECO:0008006" key="3">
    <source>
        <dbReference type="Google" id="ProtNLM"/>
    </source>
</evidence>
<reference evidence="1" key="1">
    <citation type="journal article" date="2022" name="Int. J. Mol. Sci.">
        <title>Draft Genome of Tanacetum Coccineum: Genomic Comparison of Closely Related Tanacetum-Family Plants.</title>
        <authorList>
            <person name="Yamashiro T."/>
            <person name="Shiraishi A."/>
            <person name="Nakayama K."/>
            <person name="Satake H."/>
        </authorList>
    </citation>
    <scope>NUCLEOTIDE SEQUENCE</scope>
</reference>
<dbReference type="EMBL" id="BQNB010008911">
    <property type="protein sequence ID" value="GJS56066.1"/>
    <property type="molecule type" value="Genomic_DNA"/>
</dbReference>
<dbReference type="Proteomes" id="UP001151760">
    <property type="component" value="Unassembled WGS sequence"/>
</dbReference>
<proteinExistence type="predicted"/>
<keyword evidence="2" id="KW-1185">Reference proteome</keyword>
<comment type="caution">
    <text evidence="1">The sequence shown here is derived from an EMBL/GenBank/DDBJ whole genome shotgun (WGS) entry which is preliminary data.</text>
</comment>
<gene>
    <name evidence="1" type="ORF">Tco_0629428</name>
</gene>
<organism evidence="1 2">
    <name type="scientific">Tanacetum coccineum</name>
    <dbReference type="NCBI Taxonomy" id="301880"/>
    <lineage>
        <taxon>Eukaryota</taxon>
        <taxon>Viridiplantae</taxon>
        <taxon>Streptophyta</taxon>
        <taxon>Embryophyta</taxon>
        <taxon>Tracheophyta</taxon>
        <taxon>Spermatophyta</taxon>
        <taxon>Magnoliopsida</taxon>
        <taxon>eudicotyledons</taxon>
        <taxon>Gunneridae</taxon>
        <taxon>Pentapetalae</taxon>
        <taxon>asterids</taxon>
        <taxon>campanulids</taxon>
        <taxon>Asterales</taxon>
        <taxon>Asteraceae</taxon>
        <taxon>Asteroideae</taxon>
        <taxon>Anthemideae</taxon>
        <taxon>Anthemidinae</taxon>
        <taxon>Tanacetum</taxon>
    </lineage>
</organism>
<evidence type="ECO:0000313" key="1">
    <source>
        <dbReference type="EMBL" id="GJS56066.1"/>
    </source>
</evidence>
<sequence length="196" mass="22299">MDATGGSGSNSPVWPVIDRRWKIPNLDPPAGIFANHCRRLFKCEFVSLDPRLESRKSAMDNSFTLGSNEEADHGRNFLQSFDGKEGSYDPMLKQIDIPGILHMQGRLFESRGCLLLTCRDDIDSREFTIYEMVKGCSMWTVRDDIGSTEFTIYEMMKGSSVWSVRSNQTDDDDVEFIPHFLVDPNLYEFISSFASV</sequence>
<name>A0ABQ4WT27_9ASTR</name>
<evidence type="ECO:0000313" key="2">
    <source>
        <dbReference type="Proteomes" id="UP001151760"/>
    </source>
</evidence>
<protein>
    <recommendedName>
        <fullName evidence="3">F-box protein</fullName>
    </recommendedName>
</protein>